<feature type="transmembrane region" description="Helical" evidence="7">
    <location>
        <begin position="368"/>
        <end position="387"/>
    </location>
</feature>
<keyword evidence="10" id="KW-1185">Reference proteome</keyword>
<dbReference type="OrthoDB" id="166803at2759"/>
<feature type="transmembrane region" description="Helical" evidence="7">
    <location>
        <begin position="210"/>
        <end position="230"/>
    </location>
</feature>
<dbReference type="AlphaFoldDB" id="W7U0Z9"/>
<feature type="transmembrane region" description="Helical" evidence="7">
    <location>
        <begin position="167"/>
        <end position="189"/>
    </location>
</feature>
<keyword evidence="5 7" id="KW-0472">Membrane</keyword>
<reference evidence="9 10" key="1">
    <citation type="journal article" date="2014" name="Mol. Plant">
        <title>Chromosome Scale Genome Assembly and Transcriptome Profiling of Nannochloropsis gaditana in Nitrogen Depletion.</title>
        <authorList>
            <person name="Corteggiani Carpinelli E."/>
            <person name="Telatin A."/>
            <person name="Vitulo N."/>
            <person name="Forcato C."/>
            <person name="D'Angelo M."/>
            <person name="Schiavon R."/>
            <person name="Vezzi A."/>
            <person name="Giacometti G.M."/>
            <person name="Morosinotto T."/>
            <person name="Valle G."/>
        </authorList>
    </citation>
    <scope>NUCLEOTIDE SEQUENCE [LARGE SCALE GENOMIC DNA]</scope>
    <source>
        <strain evidence="9 10">B-31</strain>
    </source>
</reference>
<name>W7U0Z9_9STRA</name>
<feature type="compositionally biased region" description="Low complexity" evidence="6">
    <location>
        <begin position="53"/>
        <end position="67"/>
    </location>
</feature>
<comment type="subcellular location">
    <subcellularLocation>
        <location evidence="1">Cell membrane</location>
        <topology evidence="1">Multi-pass membrane protein</topology>
    </subcellularLocation>
</comment>
<evidence type="ECO:0000259" key="8">
    <source>
        <dbReference type="Pfam" id="PF09335"/>
    </source>
</evidence>
<evidence type="ECO:0000256" key="6">
    <source>
        <dbReference type="SAM" id="MobiDB-lite"/>
    </source>
</evidence>
<comment type="caution">
    <text evidence="9">The sequence shown here is derived from an EMBL/GenBank/DDBJ whole genome shotgun (WGS) entry which is preliminary data.</text>
</comment>
<dbReference type="PANTHER" id="PTHR12677">
    <property type="entry name" value="GOLGI APPARATUS MEMBRANE PROTEIN TVP38-RELATED"/>
    <property type="match status" value="1"/>
</dbReference>
<evidence type="ECO:0000256" key="5">
    <source>
        <dbReference type="ARBA" id="ARBA00023136"/>
    </source>
</evidence>
<feature type="compositionally biased region" description="Basic and acidic residues" evidence="6">
    <location>
        <begin position="457"/>
        <end position="511"/>
    </location>
</feature>
<feature type="transmembrane region" description="Helical" evidence="7">
    <location>
        <begin position="415"/>
        <end position="432"/>
    </location>
</feature>
<evidence type="ECO:0000256" key="4">
    <source>
        <dbReference type="ARBA" id="ARBA00022989"/>
    </source>
</evidence>
<dbReference type="InterPro" id="IPR032816">
    <property type="entry name" value="VTT_dom"/>
</dbReference>
<protein>
    <submittedName>
        <fullName evidence="9">SNARE associated Golgi protein</fullName>
    </submittedName>
</protein>
<evidence type="ECO:0000256" key="1">
    <source>
        <dbReference type="ARBA" id="ARBA00004651"/>
    </source>
</evidence>
<gene>
    <name evidence="9" type="ORF">Naga_100078g2</name>
</gene>
<feature type="compositionally biased region" description="Basic and acidic residues" evidence="6">
    <location>
        <begin position="518"/>
        <end position="527"/>
    </location>
</feature>
<evidence type="ECO:0000256" key="3">
    <source>
        <dbReference type="ARBA" id="ARBA00022692"/>
    </source>
</evidence>
<keyword evidence="2" id="KW-1003">Cell membrane</keyword>
<feature type="region of interest" description="Disordered" evidence="6">
    <location>
        <begin position="53"/>
        <end position="72"/>
    </location>
</feature>
<dbReference type="InterPro" id="IPR015414">
    <property type="entry name" value="TMEM64"/>
</dbReference>
<dbReference type="EMBL" id="AZIL01000690">
    <property type="protein sequence ID" value="EWM26339.1"/>
    <property type="molecule type" value="Genomic_DNA"/>
</dbReference>
<evidence type="ECO:0000256" key="2">
    <source>
        <dbReference type="ARBA" id="ARBA00022475"/>
    </source>
</evidence>
<dbReference type="Pfam" id="PF09335">
    <property type="entry name" value="VTT_dom"/>
    <property type="match status" value="1"/>
</dbReference>
<evidence type="ECO:0000313" key="9">
    <source>
        <dbReference type="EMBL" id="EWM26339.1"/>
    </source>
</evidence>
<dbReference type="GO" id="GO:0005886">
    <property type="term" value="C:plasma membrane"/>
    <property type="evidence" value="ECO:0007669"/>
    <property type="project" value="UniProtKB-SubCell"/>
</dbReference>
<dbReference type="PANTHER" id="PTHR12677:SF59">
    <property type="entry name" value="GOLGI APPARATUS MEMBRANE PROTEIN TVP38-RELATED"/>
    <property type="match status" value="1"/>
</dbReference>
<evidence type="ECO:0000313" key="10">
    <source>
        <dbReference type="Proteomes" id="UP000019335"/>
    </source>
</evidence>
<keyword evidence="4 7" id="KW-1133">Transmembrane helix</keyword>
<sequence>MYLSSLSFFPRCPFPRPCARLIGPRSHYRLTCSNKHPRHREMGTPSCLSAGELLNSPLPSAPSPESLTSRDESSIGFTEDMIEMMASAAAIRPPSVNLPPRENITQENERKTDNFYDDRSSRHVCLQMNDTVSGAGEKEGNQSVGPTALPSSRQGFCRRAYKTLRRLRSMLLVLSVVLICAVAGSYLCVRYRDQVLEGSEWIRAHAPQSAVYYALITALWIILCLPSTIIELLGGAIFSYPVALLTLTVGKQLGCMLAFLLAKVFASPTLRDALGHSSHSPTRGKEPNESVVENNDQEGGDAPSLRHSRFPAAARPSKPMSKRKRTIRAMFIAMECHPWKITFLLRFLPIPISIKNYGMAFLPCPTHVFFLCTFVASIPFTLIWVNLGESTKNLLEALNGGGAAMKRHGIFAQELGLLVVGLALLMVLIFILRRYTQRYAAVIEAEEADGVGTGAERAGDGKGEEDSLTRADEGGSKRAEDDDRRGVDPKKRGHGDSNERSQAKGAGEEGHPTPGRICWEEMERDTEGAEEEEKEEKPSQEEPEGSPSSVASVA</sequence>
<feature type="domain" description="VTT" evidence="8">
    <location>
        <begin position="330"/>
        <end position="389"/>
    </location>
</feature>
<accession>W7U0Z9</accession>
<evidence type="ECO:0000256" key="7">
    <source>
        <dbReference type="SAM" id="Phobius"/>
    </source>
</evidence>
<proteinExistence type="predicted"/>
<dbReference type="Proteomes" id="UP000019335">
    <property type="component" value="Chromosome 9"/>
</dbReference>
<feature type="region of interest" description="Disordered" evidence="6">
    <location>
        <begin position="275"/>
        <end position="322"/>
    </location>
</feature>
<keyword evidence="3 7" id="KW-0812">Transmembrane</keyword>
<feature type="region of interest" description="Disordered" evidence="6">
    <location>
        <begin position="450"/>
        <end position="554"/>
    </location>
</feature>
<organism evidence="9 10">
    <name type="scientific">Nannochloropsis gaditana</name>
    <dbReference type="NCBI Taxonomy" id="72520"/>
    <lineage>
        <taxon>Eukaryota</taxon>
        <taxon>Sar</taxon>
        <taxon>Stramenopiles</taxon>
        <taxon>Ochrophyta</taxon>
        <taxon>Eustigmatophyceae</taxon>
        <taxon>Eustigmatales</taxon>
        <taxon>Monodopsidaceae</taxon>
        <taxon>Nannochloropsis</taxon>
    </lineage>
</organism>
<feature type="transmembrane region" description="Helical" evidence="7">
    <location>
        <begin position="242"/>
        <end position="262"/>
    </location>
</feature>